<dbReference type="EMBL" id="FLRD01000122">
    <property type="protein sequence ID" value="SBT42227.1"/>
    <property type="molecule type" value="Genomic_DNA"/>
</dbReference>
<organism evidence="10 11">
    <name type="scientific">Plasmodium ovale wallikeri</name>
    <dbReference type="NCBI Taxonomy" id="864142"/>
    <lineage>
        <taxon>Eukaryota</taxon>
        <taxon>Sar</taxon>
        <taxon>Alveolata</taxon>
        <taxon>Apicomplexa</taxon>
        <taxon>Aconoidasida</taxon>
        <taxon>Haemosporida</taxon>
        <taxon>Plasmodiidae</taxon>
        <taxon>Plasmodium</taxon>
        <taxon>Plasmodium (Plasmodium)</taxon>
    </lineage>
</organism>
<sequence>MKEIKQADVKLFLETYYTDNTLSDELKEVFDYFERNKHRNNFFKLFEDYLEEYNKKLLKNENLLKDNVMYEYEYVKQYNSELTEKQGINCNNKYHWHVKAVNTVDEHYKFLGLDTSVIADSINKKISLFLELFLKYSEQMNLNIEISPILNMNEEECYIFGRIYTDNEINISESNIILEGNINWSNGDKAQLLNLNNMKNLCFFLGQMLAIKGKKEINQYTIKYYVSNICAGLPTHLNVKIDESFLLKHFNCNEIEEDKKWEAMEKQEKEKMPNDTLKSEEKKADDDNKQEKKVDEELKQEKNSDEVCTPEKKPDDVHTLEKNKKILQLYNNDNIHIMISNGYVYTDNDYNDNLDNFLKTVNEKLPHAVLIFGPFLYIRNFSETIQKIGDINVIYENIFKKIIKLAKQELLEKTHFFIIPSVYDSVNIYPLPQPPFLYENDTNLTNVHFLSNPSYIYINELKIALTSCDVIYNLSQNLLCRPNEMKSFYLFEQIIRQLTFFPSYPSEYNIEITKFKNLLFQPNRIPDIFLFPSFTNEKSYVKEIHKKLFICPYSIDVSKAQPCNFFSNIYILPPTETHELSKRVILENVFVRDKKGSI</sequence>
<dbReference type="PANTHER" id="PTHR23061">
    <property type="entry name" value="DNA POLYMERASE 2 ALPHA 70 KDA SUBUNIT"/>
    <property type="match status" value="1"/>
</dbReference>
<comment type="subcellular location">
    <subcellularLocation>
        <location evidence="1 6">Nucleus</location>
    </subcellularLocation>
</comment>
<dbReference type="GO" id="GO:0006270">
    <property type="term" value="P:DNA replication initiation"/>
    <property type="evidence" value="ECO:0007669"/>
    <property type="project" value="TreeGrafter"/>
</dbReference>
<keyword evidence="4 6" id="KW-0235">DNA replication</keyword>
<keyword evidence="11" id="KW-1185">Reference proteome</keyword>
<evidence type="ECO:0000256" key="3">
    <source>
        <dbReference type="ARBA" id="ARBA00018596"/>
    </source>
</evidence>
<dbReference type="Gene3D" id="3.60.21.60">
    <property type="match status" value="1"/>
</dbReference>
<dbReference type="PANTHER" id="PTHR23061:SF12">
    <property type="entry name" value="DNA POLYMERASE ALPHA SUBUNIT B"/>
    <property type="match status" value="1"/>
</dbReference>
<evidence type="ECO:0000259" key="8">
    <source>
        <dbReference type="Pfam" id="PF04042"/>
    </source>
</evidence>
<dbReference type="Pfam" id="PF04042">
    <property type="entry name" value="DNA_pol_E_B"/>
    <property type="match status" value="1"/>
</dbReference>
<dbReference type="GO" id="GO:0005658">
    <property type="term" value="C:alpha DNA polymerase:primase complex"/>
    <property type="evidence" value="ECO:0007669"/>
    <property type="project" value="TreeGrafter"/>
</dbReference>
<evidence type="ECO:0000256" key="6">
    <source>
        <dbReference type="PIRNR" id="PIRNR018300"/>
    </source>
</evidence>
<dbReference type="InterPro" id="IPR007185">
    <property type="entry name" value="DNA_pol_a/d/e_bsu"/>
</dbReference>
<dbReference type="AlphaFoldDB" id="A0A1A8ZEB9"/>
<name>A0A1A8ZEB9_PLAOA</name>
<keyword evidence="5 6" id="KW-0539">Nucleus</keyword>
<feature type="region of interest" description="Disordered" evidence="7">
    <location>
        <begin position="266"/>
        <end position="315"/>
    </location>
</feature>
<evidence type="ECO:0000313" key="10">
    <source>
        <dbReference type="EMBL" id="SBT42227.1"/>
    </source>
</evidence>
<proteinExistence type="inferred from homology"/>
<protein>
    <recommendedName>
        <fullName evidence="3 6">DNA polymerase alpha subunit B</fullName>
    </recommendedName>
</protein>
<dbReference type="PIRSF" id="PIRSF018300">
    <property type="entry name" value="DNA_pol_alph_2"/>
    <property type="match status" value="1"/>
</dbReference>
<evidence type="ECO:0000256" key="5">
    <source>
        <dbReference type="ARBA" id="ARBA00023242"/>
    </source>
</evidence>
<comment type="similarity">
    <text evidence="2 6">Belongs to the DNA polymerase alpha subunit B family.</text>
</comment>
<feature type="domain" description="DNA polymerase alpha/delta/epsilon subunit B" evidence="8">
    <location>
        <begin position="337"/>
        <end position="536"/>
    </location>
</feature>
<dbReference type="InterPro" id="IPR016722">
    <property type="entry name" value="DNA_pol_alpha_bsu"/>
</dbReference>
<evidence type="ECO:0000256" key="4">
    <source>
        <dbReference type="ARBA" id="ARBA00022705"/>
    </source>
</evidence>
<dbReference type="Pfam" id="PF22062">
    <property type="entry name" value="OB_DPOA2"/>
    <property type="match status" value="1"/>
</dbReference>
<evidence type="ECO:0000256" key="7">
    <source>
        <dbReference type="SAM" id="MobiDB-lite"/>
    </source>
</evidence>
<dbReference type="GO" id="GO:0003677">
    <property type="term" value="F:DNA binding"/>
    <property type="evidence" value="ECO:0007669"/>
    <property type="project" value="InterPro"/>
</dbReference>
<dbReference type="InterPro" id="IPR054300">
    <property type="entry name" value="OB_DPOA2"/>
</dbReference>
<gene>
    <name evidence="10" type="ORF">POVWA1_045500</name>
</gene>
<feature type="domain" description="DNA polymerase alpha subunit B OB" evidence="9">
    <location>
        <begin position="138"/>
        <end position="215"/>
    </location>
</feature>
<evidence type="ECO:0000313" key="11">
    <source>
        <dbReference type="Proteomes" id="UP000078555"/>
    </source>
</evidence>
<evidence type="ECO:0000256" key="2">
    <source>
        <dbReference type="ARBA" id="ARBA00007299"/>
    </source>
</evidence>
<evidence type="ECO:0000256" key="1">
    <source>
        <dbReference type="ARBA" id="ARBA00004123"/>
    </source>
</evidence>
<dbReference type="Proteomes" id="UP000078555">
    <property type="component" value="Unassembled WGS sequence"/>
</dbReference>
<reference evidence="11" key="1">
    <citation type="submission" date="2016-05" db="EMBL/GenBank/DDBJ databases">
        <authorList>
            <person name="Naeem Raeece"/>
        </authorList>
    </citation>
    <scope>NUCLEOTIDE SEQUENCE [LARGE SCALE GENOMIC DNA]</scope>
</reference>
<accession>A0A1A8ZEB9</accession>
<comment type="function">
    <text evidence="6">Accessory subunit of the DNA polymerase alpha complex (also known as the alpha DNA polymerase-primase complex) which plays an essential role in the initiation of DNA synthesis.</text>
</comment>
<evidence type="ECO:0000259" key="9">
    <source>
        <dbReference type="Pfam" id="PF22062"/>
    </source>
</evidence>